<proteinExistence type="inferred from homology"/>
<organism evidence="4 5">
    <name type="scientific">Vreelandella glaciei</name>
    <dbReference type="NCBI Taxonomy" id="186761"/>
    <lineage>
        <taxon>Bacteria</taxon>
        <taxon>Pseudomonadati</taxon>
        <taxon>Pseudomonadota</taxon>
        <taxon>Gammaproteobacteria</taxon>
        <taxon>Oceanospirillales</taxon>
        <taxon>Halomonadaceae</taxon>
        <taxon>Vreelandella</taxon>
    </lineage>
</organism>
<evidence type="ECO:0000313" key="4">
    <source>
        <dbReference type="EMBL" id="NYS78429.1"/>
    </source>
</evidence>
<dbReference type="EMBL" id="JACCDE010000016">
    <property type="protein sequence ID" value="NYS78429.1"/>
    <property type="molecule type" value="Genomic_DNA"/>
</dbReference>
<accession>A0A7Z0LTR2</accession>
<dbReference type="Proteomes" id="UP000526892">
    <property type="component" value="Unassembled WGS sequence"/>
</dbReference>
<dbReference type="Gene3D" id="3.40.50.720">
    <property type="entry name" value="NAD(P)-binding Rossmann-like Domain"/>
    <property type="match status" value="1"/>
</dbReference>
<evidence type="ECO:0000256" key="1">
    <source>
        <dbReference type="ARBA" id="ARBA00005125"/>
    </source>
</evidence>
<dbReference type="InterPro" id="IPR036291">
    <property type="entry name" value="NAD(P)-bd_dom_sf"/>
</dbReference>
<comment type="similarity">
    <text evidence="2">Belongs to the NAD(P)-dependent epimerase/dehydratase family.</text>
</comment>
<sequence length="290" mass="31973">MASVLLLGSTGFIGSSIGNELDKQGIEWVGVARNIRGGDKPTIALTDAPSVTKVLRSKPIIINALGGLKPRNFNENFTAAMNEFWASLERFIRYLQNHPPAGLLHISSAGTVYGEAAERPSCETDPVRPRSWYGRMKVMEESMYRSYAQDYNVPFACARVSNPYGNHTASNHGLIDVLLTQLSKNEPFVAAFPQEAMRDFIYAPCMAKILVRMALEGHTGIYNVGNGTPTSLQWIIDYAQELKPSAVIVERTASPSDIVNSSISTEKLEAALGKPEWAMTIERYMKKRLG</sequence>
<evidence type="ECO:0000256" key="2">
    <source>
        <dbReference type="ARBA" id="ARBA00007637"/>
    </source>
</evidence>
<evidence type="ECO:0000259" key="3">
    <source>
        <dbReference type="Pfam" id="PF01370"/>
    </source>
</evidence>
<gene>
    <name evidence="4" type="ORF">HZS80_12045</name>
</gene>
<dbReference type="AlphaFoldDB" id="A0A7Z0LTR2"/>
<protein>
    <submittedName>
        <fullName evidence="4">NAD-dependent epimerase/dehydratase family protein</fullName>
    </submittedName>
</protein>
<dbReference type="Pfam" id="PF01370">
    <property type="entry name" value="Epimerase"/>
    <property type="match status" value="1"/>
</dbReference>
<comment type="caution">
    <text evidence="4">The sequence shown here is derived from an EMBL/GenBank/DDBJ whole genome shotgun (WGS) entry which is preliminary data.</text>
</comment>
<dbReference type="InterPro" id="IPR001509">
    <property type="entry name" value="Epimerase_deHydtase"/>
</dbReference>
<keyword evidence="5" id="KW-1185">Reference proteome</keyword>
<evidence type="ECO:0000313" key="5">
    <source>
        <dbReference type="Proteomes" id="UP000526892"/>
    </source>
</evidence>
<feature type="domain" description="NAD-dependent epimerase/dehydratase" evidence="3">
    <location>
        <begin position="4"/>
        <end position="225"/>
    </location>
</feature>
<name>A0A7Z0LTR2_9GAMM</name>
<comment type="pathway">
    <text evidence="1">Bacterial outer membrane biogenesis; LPS O-antigen biosynthesis.</text>
</comment>
<reference evidence="4 5" key="1">
    <citation type="journal article" date="2003" name="Extremophiles">
        <title>Halomonas glaciei sp. nov. isolated from fast ice of Adelie Land, Antarctica.</title>
        <authorList>
            <person name="Reddy G.S."/>
            <person name="Raghavan P.U."/>
            <person name="Sarita N.B."/>
            <person name="Prakash J.S."/>
            <person name="Nagesh N."/>
            <person name="Delille D."/>
            <person name="Shivaji S."/>
        </authorList>
    </citation>
    <scope>NUCLEOTIDE SEQUENCE [LARGE SCALE GENOMIC DNA]</scope>
    <source>
        <strain evidence="4 5">DD39</strain>
    </source>
</reference>
<dbReference type="SUPFAM" id="SSF51735">
    <property type="entry name" value="NAD(P)-binding Rossmann-fold domains"/>
    <property type="match status" value="1"/>
</dbReference>
<dbReference type="RefSeq" id="WP_179916224.1">
    <property type="nucleotide sequence ID" value="NZ_JACCDE010000016.1"/>
</dbReference>
<dbReference type="PANTHER" id="PTHR43000">
    <property type="entry name" value="DTDP-D-GLUCOSE 4,6-DEHYDRATASE-RELATED"/>
    <property type="match status" value="1"/>
</dbReference>